<evidence type="ECO:0000313" key="3">
    <source>
        <dbReference type="EMBL" id="GIH59448.1"/>
    </source>
</evidence>
<protein>
    <recommendedName>
        <fullName evidence="5">Phosphopantetheine adenylyltransferase</fullName>
    </recommendedName>
</protein>
<dbReference type="EMBL" id="BOOF01000001">
    <property type="protein sequence ID" value="GIH59448.1"/>
    <property type="molecule type" value="Genomic_DNA"/>
</dbReference>
<evidence type="ECO:0000313" key="4">
    <source>
        <dbReference type="Proteomes" id="UP000660454"/>
    </source>
</evidence>
<keyword evidence="2" id="KW-1133">Transmembrane helix</keyword>
<accession>A0ABQ4GDE2</accession>
<dbReference type="Proteomes" id="UP000660454">
    <property type="component" value="Unassembled WGS sequence"/>
</dbReference>
<proteinExistence type="predicted"/>
<keyword evidence="2" id="KW-0472">Membrane</keyword>
<keyword evidence="4" id="KW-1185">Reference proteome</keyword>
<organism evidence="3 4">
    <name type="scientific">Microbispora siamensis</name>
    <dbReference type="NCBI Taxonomy" id="564413"/>
    <lineage>
        <taxon>Bacteria</taxon>
        <taxon>Bacillati</taxon>
        <taxon>Actinomycetota</taxon>
        <taxon>Actinomycetes</taxon>
        <taxon>Streptosporangiales</taxon>
        <taxon>Streptosporangiaceae</taxon>
        <taxon>Microbispora</taxon>
    </lineage>
</organism>
<evidence type="ECO:0000256" key="2">
    <source>
        <dbReference type="SAM" id="Phobius"/>
    </source>
</evidence>
<sequence length="155" mass="15621">MALTIERTVRGVLVILGVVTALPALALVAPGRALDFSYGISPPSDPMALALLQHRGILQGALGAALVWAAFHPAVRVPAAVTAIVTKSVFLGLMAALPVAVRAGATPGILFDIGAIVLLAAVLTLHRRLTGSHGQGGGSPARLSTDGRGRSAAGR</sequence>
<evidence type="ECO:0008006" key="5">
    <source>
        <dbReference type="Google" id="ProtNLM"/>
    </source>
</evidence>
<name>A0ABQ4GDE2_9ACTN</name>
<keyword evidence="2" id="KW-0812">Transmembrane</keyword>
<feature type="transmembrane region" description="Helical" evidence="2">
    <location>
        <begin position="107"/>
        <end position="125"/>
    </location>
</feature>
<reference evidence="3 4" key="1">
    <citation type="submission" date="2021-01" db="EMBL/GenBank/DDBJ databases">
        <title>Whole genome shotgun sequence of Microbispora siamensis NBRC 104113.</title>
        <authorList>
            <person name="Komaki H."/>
            <person name="Tamura T."/>
        </authorList>
    </citation>
    <scope>NUCLEOTIDE SEQUENCE [LARGE SCALE GENOMIC DNA]</scope>
    <source>
        <strain evidence="3 4">NBRC 104113</strain>
    </source>
</reference>
<dbReference type="RefSeq" id="WP_204046671.1">
    <property type="nucleotide sequence ID" value="NZ_BOOF01000001.1"/>
</dbReference>
<evidence type="ECO:0000256" key="1">
    <source>
        <dbReference type="SAM" id="MobiDB-lite"/>
    </source>
</evidence>
<feature type="transmembrane region" description="Helical" evidence="2">
    <location>
        <begin position="12"/>
        <end position="31"/>
    </location>
</feature>
<gene>
    <name evidence="3" type="ORF">Msi02_02650</name>
</gene>
<feature type="region of interest" description="Disordered" evidence="1">
    <location>
        <begin position="130"/>
        <end position="155"/>
    </location>
</feature>
<feature type="transmembrane region" description="Helical" evidence="2">
    <location>
        <begin position="78"/>
        <end position="101"/>
    </location>
</feature>
<feature type="transmembrane region" description="Helical" evidence="2">
    <location>
        <begin position="51"/>
        <end position="71"/>
    </location>
</feature>
<comment type="caution">
    <text evidence="3">The sequence shown here is derived from an EMBL/GenBank/DDBJ whole genome shotgun (WGS) entry which is preliminary data.</text>
</comment>